<dbReference type="AlphaFoldDB" id="A0A0J5P472"/>
<dbReference type="PATRIC" id="fig|67855.3.peg.1704"/>
<keyword evidence="2" id="KW-1185">Reference proteome</keyword>
<comment type="caution">
    <text evidence="1">The sequence shown here is derived from an EMBL/GenBank/DDBJ whole genome shotgun (WGS) entry which is preliminary data.</text>
</comment>
<protein>
    <submittedName>
        <fullName evidence="1">Uncharacterized protein</fullName>
    </submittedName>
</protein>
<sequence>MKSPTKTLDDKIRKGIDGIYRNTTPPPKFVIDEAKYGSSKLSKLKDGTRQMSDNWIMDRLNHLDRKARDDILKAIERKEIDRVLSKVDQFGNVNTFKLNSLGKNIGKWP</sequence>
<dbReference type="EMBL" id="JWIZ01000050">
    <property type="protein sequence ID" value="KMK51096.1"/>
    <property type="molecule type" value="Genomic_DNA"/>
</dbReference>
<proteinExistence type="predicted"/>
<accession>A0A0J5P472</accession>
<gene>
    <name evidence="1" type="ORF">RO21_08180</name>
</gene>
<organism evidence="1 2">
    <name type="scientific">Muribacter muris</name>
    <dbReference type="NCBI Taxonomy" id="67855"/>
    <lineage>
        <taxon>Bacteria</taxon>
        <taxon>Pseudomonadati</taxon>
        <taxon>Pseudomonadota</taxon>
        <taxon>Gammaproteobacteria</taxon>
        <taxon>Pasteurellales</taxon>
        <taxon>Pasteurellaceae</taxon>
        <taxon>Muribacter</taxon>
    </lineage>
</organism>
<reference evidence="1 2" key="1">
    <citation type="submission" date="2014-12" db="EMBL/GenBank/DDBJ databases">
        <title>Reclassification of Actinobacillus muris as Muribacter muris.</title>
        <authorList>
            <person name="Christensen H."/>
            <person name="Nicklas W."/>
            <person name="Bisgaard M."/>
        </authorList>
    </citation>
    <scope>NUCLEOTIDE SEQUENCE [LARGE SCALE GENOMIC DNA]</scope>
    <source>
        <strain evidence="1 2">Ackerman80-443D</strain>
    </source>
</reference>
<dbReference type="Proteomes" id="UP000036270">
    <property type="component" value="Unassembled WGS sequence"/>
</dbReference>
<dbReference type="RefSeq" id="WP_047977308.1">
    <property type="nucleotide sequence ID" value="NZ_JWIZ01000050.1"/>
</dbReference>
<name>A0A0J5P472_9PAST</name>
<evidence type="ECO:0000313" key="2">
    <source>
        <dbReference type="Proteomes" id="UP000036270"/>
    </source>
</evidence>
<evidence type="ECO:0000313" key="1">
    <source>
        <dbReference type="EMBL" id="KMK51096.1"/>
    </source>
</evidence>